<reference evidence="1 2" key="1">
    <citation type="journal article" date="2010" name="Stand. Genomic Sci.">
        <title>Complete genome sequence of Haliangium ochraceum type strain (SMP-2).</title>
        <authorList>
            <consortium name="US DOE Joint Genome Institute (JGI-PGF)"/>
            <person name="Ivanova N."/>
            <person name="Daum C."/>
            <person name="Lang E."/>
            <person name="Abt B."/>
            <person name="Kopitz M."/>
            <person name="Saunders E."/>
            <person name="Lapidus A."/>
            <person name="Lucas S."/>
            <person name="Glavina Del Rio T."/>
            <person name="Nolan M."/>
            <person name="Tice H."/>
            <person name="Copeland A."/>
            <person name="Cheng J.F."/>
            <person name="Chen F."/>
            <person name="Bruce D."/>
            <person name="Goodwin L."/>
            <person name="Pitluck S."/>
            <person name="Mavromatis K."/>
            <person name="Pati A."/>
            <person name="Mikhailova N."/>
            <person name="Chen A."/>
            <person name="Palaniappan K."/>
            <person name="Land M."/>
            <person name="Hauser L."/>
            <person name="Chang Y.J."/>
            <person name="Jeffries C.D."/>
            <person name="Detter J.C."/>
            <person name="Brettin T."/>
            <person name="Rohde M."/>
            <person name="Goker M."/>
            <person name="Bristow J."/>
            <person name="Markowitz V."/>
            <person name="Eisen J.A."/>
            <person name="Hugenholtz P."/>
            <person name="Kyrpides N.C."/>
            <person name="Klenk H.P."/>
        </authorList>
    </citation>
    <scope>NUCLEOTIDE SEQUENCE [LARGE SCALE GENOMIC DNA]</scope>
    <source>
        <strain evidence="2">DSM 14365 / CIP 107738 / JCM 11303 / AJ 13395 / SMP-2</strain>
    </source>
</reference>
<dbReference type="KEGG" id="hoh:Hoch_4210"/>
<accession>D0LKY8</accession>
<dbReference type="Pfam" id="PF02585">
    <property type="entry name" value="PIG-L"/>
    <property type="match status" value="1"/>
</dbReference>
<dbReference type="PANTHER" id="PTHR12993:SF11">
    <property type="entry name" value="N-ACETYLGLUCOSAMINYL-PHOSPHATIDYLINOSITOL DE-N-ACETYLASE"/>
    <property type="match status" value="1"/>
</dbReference>
<dbReference type="STRING" id="502025.Hoch_4210"/>
<name>D0LKY8_HALO1</name>
<dbReference type="OrthoDB" id="9816564at2"/>
<gene>
    <name evidence="1" type="ordered locus">Hoch_4210</name>
</gene>
<proteinExistence type="predicted"/>
<dbReference type="Proteomes" id="UP000001880">
    <property type="component" value="Chromosome"/>
</dbReference>
<dbReference type="InterPro" id="IPR003737">
    <property type="entry name" value="GlcNAc_PI_deacetylase-related"/>
</dbReference>
<keyword evidence="2" id="KW-1185">Reference proteome</keyword>
<sequence length="298" mass="30743">MSADLRGACVLGVFAHPDDESFAAGGLLTLAAERGARVVIACATRGEAGQLAQPDDAGDAGALVGHSVGDLRSAELAAACAALGASPPRFFGLPDGALSHPQHQAAGRERVRALVEELGPLAVVTLGEDGAYGHRDHLACTGWVRAAVAELPPRARPRLLLAAFPRGLFAPVRKRLRRRADVPIAAELDGAELGTVRAAVDIALPLARRCRPAPPTSADDAAAVDAAASTLRARKRAAMAAHRSQLPGGDPARFLAPALPAQALERLLREEWYRCADGPALPPGARDPFAGLAAQEAG</sequence>
<dbReference type="GO" id="GO:0016811">
    <property type="term" value="F:hydrolase activity, acting on carbon-nitrogen (but not peptide) bonds, in linear amides"/>
    <property type="evidence" value="ECO:0007669"/>
    <property type="project" value="TreeGrafter"/>
</dbReference>
<dbReference type="EMBL" id="CP001804">
    <property type="protein sequence ID" value="ACY16708.1"/>
    <property type="molecule type" value="Genomic_DNA"/>
</dbReference>
<dbReference type="InterPro" id="IPR024078">
    <property type="entry name" value="LmbE-like_dom_sf"/>
</dbReference>
<dbReference type="Gene3D" id="3.40.50.10320">
    <property type="entry name" value="LmbE-like"/>
    <property type="match status" value="1"/>
</dbReference>
<dbReference type="AlphaFoldDB" id="D0LKY8"/>
<dbReference type="SUPFAM" id="SSF102588">
    <property type="entry name" value="LmbE-like"/>
    <property type="match status" value="1"/>
</dbReference>
<protein>
    <submittedName>
        <fullName evidence="1">LmbE family protein</fullName>
    </submittedName>
</protein>
<evidence type="ECO:0000313" key="1">
    <source>
        <dbReference type="EMBL" id="ACY16708.1"/>
    </source>
</evidence>
<dbReference type="RefSeq" id="WP_012829306.1">
    <property type="nucleotide sequence ID" value="NC_013440.1"/>
</dbReference>
<organism evidence="1 2">
    <name type="scientific">Haliangium ochraceum (strain DSM 14365 / JCM 11303 / SMP-2)</name>
    <dbReference type="NCBI Taxonomy" id="502025"/>
    <lineage>
        <taxon>Bacteria</taxon>
        <taxon>Pseudomonadati</taxon>
        <taxon>Myxococcota</taxon>
        <taxon>Polyangia</taxon>
        <taxon>Haliangiales</taxon>
        <taxon>Kofleriaceae</taxon>
        <taxon>Haliangium</taxon>
    </lineage>
</organism>
<evidence type="ECO:0000313" key="2">
    <source>
        <dbReference type="Proteomes" id="UP000001880"/>
    </source>
</evidence>
<dbReference type="PANTHER" id="PTHR12993">
    <property type="entry name" value="N-ACETYLGLUCOSAMINYL-PHOSPHATIDYLINOSITOL DE-N-ACETYLASE-RELATED"/>
    <property type="match status" value="1"/>
</dbReference>
<dbReference type="eggNOG" id="COG2120">
    <property type="taxonomic scope" value="Bacteria"/>
</dbReference>
<dbReference type="HOGENOM" id="CLU_049311_2_1_7"/>